<keyword evidence="14 17" id="KW-0106">Calcium</keyword>
<sequence length="328" mass="35983">MMELTSTKKLCLCLLMVSITLYRGEGQLSENYYAQTCPNVEFVIRQAVLSKFFQTFTTVPATLRLFFHDCFVEGCDASVMIASPNNDAEKDSPDNLSLAGDGFDTVIKAKQAVEASCPGVVSCADVIAIAARDVVVLAGGPSFNVELGRRDGLVSKASRVAGNLPEPDAHLDELNSMFRKHNLDQTDMIALSGAHTVGFSHCERISKRLYSFSPFSPIDPSLDSNYAQQLLSDCPTDVDPNIAINIDPATPRRFDNMYYQNLVQGKGLLTSDQVLYTNPASRDTVNEFARNTFNFNRAFSNAMVKLGRVGVKTGNQGEIRRDCIAYNS</sequence>
<dbReference type="GO" id="GO:0006979">
    <property type="term" value="P:response to oxidative stress"/>
    <property type="evidence" value="ECO:0007669"/>
    <property type="project" value="UniProtKB-UniRule"/>
</dbReference>
<comment type="cofactor">
    <cofactor evidence="14 17">
        <name>heme b</name>
        <dbReference type="ChEBI" id="CHEBI:60344"/>
    </cofactor>
    <text evidence="14 17">Binds 1 heme b (iron(II)-protoporphyrin IX) group per subunit.</text>
</comment>
<evidence type="ECO:0000256" key="10">
    <source>
        <dbReference type="ARBA" id="ARBA00023157"/>
    </source>
</evidence>
<dbReference type="OMA" id="FSHCERF"/>
<reference evidence="19 20" key="1">
    <citation type="journal article" date="2018" name="Science">
        <title>The opium poppy genome and morphinan production.</title>
        <authorList>
            <person name="Guo L."/>
            <person name="Winzer T."/>
            <person name="Yang X."/>
            <person name="Li Y."/>
            <person name="Ning Z."/>
            <person name="He Z."/>
            <person name="Teodor R."/>
            <person name="Lu Y."/>
            <person name="Bowser T.A."/>
            <person name="Graham I.A."/>
            <person name="Ye K."/>
        </authorList>
    </citation>
    <scope>NUCLEOTIDE SEQUENCE [LARGE SCALE GENOMIC DNA]</scope>
    <source>
        <strain evidence="20">cv. HN1</strain>
        <tissue evidence="19">Leaves</tissue>
    </source>
</reference>
<dbReference type="InterPro" id="IPR000823">
    <property type="entry name" value="Peroxidase_pln"/>
</dbReference>
<feature type="binding site" evidence="14">
    <location>
        <position position="247"/>
    </location>
    <ligand>
        <name>Ca(2+)</name>
        <dbReference type="ChEBI" id="CHEBI:29108"/>
        <label>2</label>
    </ligand>
</feature>
<keyword evidence="7 14" id="KW-0479">Metal-binding</keyword>
<evidence type="ECO:0000256" key="6">
    <source>
        <dbReference type="ARBA" id="ARBA00022617"/>
    </source>
</evidence>
<evidence type="ECO:0000256" key="8">
    <source>
        <dbReference type="ARBA" id="ARBA00023002"/>
    </source>
</evidence>
<evidence type="ECO:0000256" key="5">
    <source>
        <dbReference type="ARBA" id="ARBA00022559"/>
    </source>
</evidence>
<protein>
    <recommendedName>
        <fullName evidence="4 17">Peroxidase</fullName>
        <ecNumber evidence="4 17">1.11.1.7</ecNumber>
    </recommendedName>
</protein>
<feature type="binding site" evidence="14">
    <location>
        <position position="74"/>
    </location>
    <ligand>
        <name>Ca(2+)</name>
        <dbReference type="ChEBI" id="CHEBI:29108"/>
        <label>1</label>
    </ligand>
</feature>
<feature type="disulfide bond" evidence="16">
    <location>
        <begin position="202"/>
        <end position="234"/>
    </location>
</feature>
<dbReference type="PROSITE" id="PS00435">
    <property type="entry name" value="PEROXIDASE_1"/>
    <property type="match status" value="1"/>
</dbReference>
<keyword evidence="10 16" id="KW-1015">Disulfide bond</keyword>
<evidence type="ECO:0000256" key="3">
    <source>
        <dbReference type="ARBA" id="ARBA00006873"/>
    </source>
</evidence>
<dbReference type="FunFam" id="1.10.520.10:FF:000008">
    <property type="entry name" value="Peroxidase"/>
    <property type="match status" value="1"/>
</dbReference>
<dbReference type="Gramene" id="RZC59353">
    <property type="protein sequence ID" value="RZC59353"/>
    <property type="gene ID" value="C5167_006655"/>
</dbReference>
<dbReference type="FunFam" id="1.10.420.10:FF:000001">
    <property type="entry name" value="Peroxidase"/>
    <property type="match status" value="1"/>
</dbReference>
<dbReference type="PRINTS" id="PR00458">
    <property type="entry name" value="PEROXIDASE"/>
</dbReference>
<keyword evidence="17" id="KW-0732">Signal</keyword>
<feature type="binding site" description="axial binding residue" evidence="14">
    <location>
        <position position="195"/>
    </location>
    <ligand>
        <name>heme b</name>
        <dbReference type="ChEBI" id="CHEBI:60344"/>
    </ligand>
    <ligandPart>
        <name>Fe</name>
        <dbReference type="ChEBI" id="CHEBI:18248"/>
    </ligandPart>
</feature>
<keyword evidence="9 14" id="KW-0408">Iron</keyword>
<feature type="disulfide bond" evidence="16">
    <location>
        <begin position="70"/>
        <end position="75"/>
    </location>
</feature>
<evidence type="ECO:0000256" key="13">
    <source>
        <dbReference type="PIRSR" id="PIRSR600823-2"/>
    </source>
</evidence>
<evidence type="ECO:0000259" key="18">
    <source>
        <dbReference type="PROSITE" id="PS50873"/>
    </source>
</evidence>
<dbReference type="InterPro" id="IPR002016">
    <property type="entry name" value="Haem_peroxidase"/>
</dbReference>
<evidence type="ECO:0000256" key="1">
    <source>
        <dbReference type="ARBA" id="ARBA00000189"/>
    </source>
</evidence>
<feature type="domain" description="Plant heme peroxidase family profile" evidence="18">
    <location>
        <begin position="27"/>
        <end position="327"/>
    </location>
</feature>
<dbReference type="Gene3D" id="1.10.420.10">
    <property type="entry name" value="Peroxidase, domain 2"/>
    <property type="match status" value="1"/>
</dbReference>
<dbReference type="OrthoDB" id="2113341at2759"/>
<comment type="function">
    <text evidence="2">Removal of H(2)O(2), oxidation of toxic reductants, biosynthesis and degradation of lignin, suberization, auxin catabolism, response to environmental stresses such as wounding, pathogen attack and oxidative stress. These functions might be dependent on each isozyme/isoform in each plant tissue.</text>
</comment>
<evidence type="ECO:0000256" key="11">
    <source>
        <dbReference type="ARBA" id="ARBA00023324"/>
    </source>
</evidence>
<feature type="binding site" evidence="13">
    <location>
        <position position="165"/>
    </location>
    <ligand>
        <name>substrate</name>
    </ligand>
</feature>
<evidence type="ECO:0000256" key="16">
    <source>
        <dbReference type="PIRSR" id="PIRSR600823-5"/>
    </source>
</evidence>
<feature type="binding site" evidence="14">
    <location>
        <position position="72"/>
    </location>
    <ligand>
        <name>Ca(2+)</name>
        <dbReference type="ChEBI" id="CHEBI:29108"/>
        <label>1</label>
    </ligand>
</feature>
<dbReference type="Proteomes" id="UP000316621">
    <property type="component" value="Chromosome 4"/>
</dbReference>
<feature type="active site" description="Proton acceptor" evidence="12">
    <location>
        <position position="68"/>
    </location>
</feature>
<feature type="chain" id="PRO_5021500005" description="Peroxidase" evidence="17">
    <location>
        <begin position="27"/>
        <end position="328"/>
    </location>
</feature>
<dbReference type="InterPro" id="IPR033905">
    <property type="entry name" value="Secretory_peroxidase"/>
</dbReference>
<name>A0A4Y7JE28_PAPSO</name>
<evidence type="ECO:0000256" key="7">
    <source>
        <dbReference type="ARBA" id="ARBA00022723"/>
    </source>
</evidence>
<dbReference type="PANTHER" id="PTHR31517">
    <property type="match status" value="1"/>
</dbReference>
<comment type="subcellular location">
    <subcellularLocation>
        <location evidence="17">Secreted</location>
    </subcellularLocation>
</comment>
<keyword evidence="6 17" id="KW-0349">Heme</keyword>
<gene>
    <name evidence="19" type="ORF">C5167_006655</name>
</gene>
<organism evidence="19 20">
    <name type="scientific">Papaver somniferum</name>
    <name type="common">Opium poppy</name>
    <dbReference type="NCBI Taxonomy" id="3469"/>
    <lineage>
        <taxon>Eukaryota</taxon>
        <taxon>Viridiplantae</taxon>
        <taxon>Streptophyta</taxon>
        <taxon>Embryophyta</taxon>
        <taxon>Tracheophyta</taxon>
        <taxon>Spermatophyta</taxon>
        <taxon>Magnoliopsida</taxon>
        <taxon>Ranunculales</taxon>
        <taxon>Papaveraceae</taxon>
        <taxon>Papaveroideae</taxon>
        <taxon>Papaver</taxon>
    </lineage>
</organism>
<evidence type="ECO:0000313" key="19">
    <source>
        <dbReference type="EMBL" id="RZC59353.1"/>
    </source>
</evidence>
<feature type="binding site" evidence="14">
    <location>
        <position position="250"/>
    </location>
    <ligand>
        <name>Ca(2+)</name>
        <dbReference type="ChEBI" id="CHEBI:29108"/>
        <label>2</label>
    </ligand>
</feature>
<dbReference type="Pfam" id="PF00141">
    <property type="entry name" value="peroxidase"/>
    <property type="match status" value="1"/>
</dbReference>
<dbReference type="InterPro" id="IPR010255">
    <property type="entry name" value="Haem_peroxidase_sf"/>
</dbReference>
<feature type="binding site" evidence="14">
    <location>
        <position position="78"/>
    </location>
    <ligand>
        <name>Ca(2+)</name>
        <dbReference type="ChEBI" id="CHEBI:29108"/>
        <label>1</label>
    </ligand>
</feature>
<dbReference type="STRING" id="3469.A0A4Y7JE28"/>
<comment type="similarity">
    <text evidence="3">Belongs to the peroxidase family. Ascorbate peroxidase subfamily.</text>
</comment>
<feature type="disulfide bond" evidence="16">
    <location>
        <begin position="123"/>
        <end position="323"/>
    </location>
</feature>
<dbReference type="CDD" id="cd00693">
    <property type="entry name" value="secretory_peroxidase"/>
    <property type="match status" value="1"/>
</dbReference>
<comment type="catalytic activity">
    <reaction evidence="1 17">
        <text>2 a phenolic donor + H2O2 = 2 a phenolic radical donor + 2 H2O</text>
        <dbReference type="Rhea" id="RHEA:56136"/>
        <dbReference type="ChEBI" id="CHEBI:15377"/>
        <dbReference type="ChEBI" id="CHEBI:16240"/>
        <dbReference type="ChEBI" id="CHEBI:139520"/>
        <dbReference type="ChEBI" id="CHEBI:139521"/>
        <dbReference type="EC" id="1.11.1.7"/>
    </reaction>
</comment>
<keyword evidence="11 17" id="KW-0376">Hydrogen peroxide</keyword>
<dbReference type="Gene3D" id="1.10.520.10">
    <property type="match status" value="1"/>
</dbReference>
<feature type="binding site" evidence="14">
    <location>
        <position position="196"/>
    </location>
    <ligand>
        <name>Ca(2+)</name>
        <dbReference type="ChEBI" id="CHEBI:29108"/>
        <label>2</label>
    </ligand>
</feature>
<dbReference type="InterPro" id="IPR019793">
    <property type="entry name" value="Peroxidases_heam-ligand_BS"/>
</dbReference>
<keyword evidence="5 17" id="KW-0575">Peroxidase</keyword>
<dbReference type="PRINTS" id="PR00461">
    <property type="entry name" value="PLPEROXIDASE"/>
</dbReference>
<dbReference type="PROSITE" id="PS00436">
    <property type="entry name" value="PEROXIDASE_2"/>
    <property type="match status" value="1"/>
</dbReference>
<dbReference type="PROSITE" id="PS50873">
    <property type="entry name" value="PEROXIDASE_4"/>
    <property type="match status" value="1"/>
</dbReference>
<evidence type="ECO:0000256" key="12">
    <source>
        <dbReference type="PIRSR" id="PIRSR600823-1"/>
    </source>
</evidence>
<evidence type="ECO:0000313" key="20">
    <source>
        <dbReference type="Proteomes" id="UP000316621"/>
    </source>
</evidence>
<keyword evidence="8 17" id="KW-0560">Oxidoreductase</keyword>
<feature type="binding site" evidence="14">
    <location>
        <position position="89"/>
    </location>
    <ligand>
        <name>Ca(2+)</name>
        <dbReference type="ChEBI" id="CHEBI:29108"/>
        <label>1</label>
    </ligand>
</feature>
<dbReference type="GO" id="GO:0140825">
    <property type="term" value="F:lactoperoxidase activity"/>
    <property type="evidence" value="ECO:0007669"/>
    <property type="project" value="UniProtKB-EC"/>
</dbReference>
<evidence type="ECO:0000256" key="17">
    <source>
        <dbReference type="RuleBase" id="RU362060"/>
    </source>
</evidence>
<dbReference type="GO" id="GO:0020037">
    <property type="term" value="F:heme binding"/>
    <property type="evidence" value="ECO:0007669"/>
    <property type="project" value="UniProtKB-UniRule"/>
</dbReference>
<evidence type="ECO:0000256" key="9">
    <source>
        <dbReference type="ARBA" id="ARBA00023004"/>
    </source>
</evidence>
<comment type="cofactor">
    <cofactor evidence="14 17">
        <name>Ca(2+)</name>
        <dbReference type="ChEBI" id="CHEBI:29108"/>
    </cofactor>
    <text evidence="14 17">Binds 2 calcium ions per subunit.</text>
</comment>
<proteinExistence type="inferred from homology"/>
<keyword evidence="20" id="KW-1185">Reference proteome</keyword>
<dbReference type="GO" id="GO:0046872">
    <property type="term" value="F:metal ion binding"/>
    <property type="evidence" value="ECO:0007669"/>
    <property type="project" value="UniProtKB-UniRule"/>
</dbReference>
<accession>A0A4Y7JE28</accession>
<feature type="binding site" evidence="14">
    <location>
        <position position="255"/>
    </location>
    <ligand>
        <name>Ca(2+)</name>
        <dbReference type="ChEBI" id="CHEBI:29108"/>
        <label>2</label>
    </ligand>
</feature>
<dbReference type="SUPFAM" id="SSF48113">
    <property type="entry name" value="Heme-dependent peroxidases"/>
    <property type="match status" value="1"/>
</dbReference>
<feature type="disulfide bond" evidence="16">
    <location>
        <begin position="37"/>
        <end position="117"/>
    </location>
</feature>
<feature type="signal peptide" evidence="17">
    <location>
        <begin position="1"/>
        <end position="26"/>
    </location>
</feature>
<dbReference type="AlphaFoldDB" id="A0A4Y7JE28"/>
<feature type="site" description="Transition state stabilizer" evidence="15">
    <location>
        <position position="64"/>
    </location>
</feature>
<dbReference type="InterPro" id="IPR019794">
    <property type="entry name" value="Peroxidases_AS"/>
</dbReference>
<dbReference type="GO" id="GO:0042744">
    <property type="term" value="P:hydrogen peroxide catabolic process"/>
    <property type="evidence" value="ECO:0007669"/>
    <property type="project" value="UniProtKB-KW"/>
</dbReference>
<evidence type="ECO:0000256" key="4">
    <source>
        <dbReference type="ARBA" id="ARBA00012313"/>
    </source>
</evidence>
<dbReference type="GO" id="GO:0005576">
    <property type="term" value="C:extracellular region"/>
    <property type="evidence" value="ECO:0007669"/>
    <property type="project" value="UniProtKB-SubCell"/>
</dbReference>
<dbReference type="PANTHER" id="PTHR31517:SF51">
    <property type="entry name" value="PEROXIDASE 55"/>
    <property type="match status" value="1"/>
</dbReference>
<evidence type="ECO:0000256" key="15">
    <source>
        <dbReference type="PIRSR" id="PIRSR600823-4"/>
    </source>
</evidence>
<dbReference type="EC" id="1.11.1.7" evidence="4 17"/>
<keyword evidence="17" id="KW-0964">Secreted</keyword>
<feature type="binding site" evidence="14">
    <location>
        <position position="69"/>
    </location>
    <ligand>
        <name>Ca(2+)</name>
        <dbReference type="ChEBI" id="CHEBI:29108"/>
        <label>1</label>
    </ligand>
</feature>
<evidence type="ECO:0000256" key="2">
    <source>
        <dbReference type="ARBA" id="ARBA00002322"/>
    </source>
</evidence>
<evidence type="ECO:0000256" key="14">
    <source>
        <dbReference type="PIRSR" id="PIRSR600823-3"/>
    </source>
</evidence>
<dbReference type="EMBL" id="CM010718">
    <property type="protein sequence ID" value="RZC59353.1"/>
    <property type="molecule type" value="Genomic_DNA"/>
</dbReference>
<comment type="similarity">
    <text evidence="17">Belongs to the peroxidase family. Classical plant (class III) peroxidase subfamily.</text>
</comment>
<feature type="binding site" evidence="14">
    <location>
        <position position="76"/>
    </location>
    <ligand>
        <name>Ca(2+)</name>
        <dbReference type="ChEBI" id="CHEBI:29108"/>
        <label>1</label>
    </ligand>
</feature>